<proteinExistence type="predicted"/>
<keyword evidence="1" id="KW-0378">Hydrolase</keyword>
<accession>A0ACB7WM17</accession>
<comment type="caution">
    <text evidence="1">The sequence shown here is derived from an EMBL/GenBank/DDBJ whole genome shotgun (WGS) entry which is preliminary data.</text>
</comment>
<evidence type="ECO:0000313" key="1">
    <source>
        <dbReference type="EMBL" id="KAH7688964.1"/>
    </source>
</evidence>
<keyword evidence="2" id="KW-1185">Reference proteome</keyword>
<evidence type="ECO:0000313" key="2">
    <source>
        <dbReference type="Proteomes" id="UP000827976"/>
    </source>
</evidence>
<reference evidence="2" key="1">
    <citation type="journal article" date="2022" name="Nat. Commun.">
        <title>Chromosome evolution and the genetic basis of agronomically important traits in greater yam.</title>
        <authorList>
            <person name="Bredeson J.V."/>
            <person name="Lyons J.B."/>
            <person name="Oniyinde I.O."/>
            <person name="Okereke N.R."/>
            <person name="Kolade O."/>
            <person name="Nnabue I."/>
            <person name="Nwadili C.O."/>
            <person name="Hribova E."/>
            <person name="Parker M."/>
            <person name="Nwogha J."/>
            <person name="Shu S."/>
            <person name="Carlson J."/>
            <person name="Kariba R."/>
            <person name="Muthemba S."/>
            <person name="Knop K."/>
            <person name="Barton G.J."/>
            <person name="Sherwood A.V."/>
            <person name="Lopez-Montes A."/>
            <person name="Asiedu R."/>
            <person name="Jamnadass R."/>
            <person name="Muchugi A."/>
            <person name="Goodstein D."/>
            <person name="Egesi C.N."/>
            <person name="Featherston J."/>
            <person name="Asfaw A."/>
            <person name="Simpson G.G."/>
            <person name="Dolezel J."/>
            <person name="Hendre P.S."/>
            <person name="Van Deynze A."/>
            <person name="Kumar P.L."/>
            <person name="Obidiegwu J.E."/>
            <person name="Bhattacharjee R."/>
            <person name="Rokhsar D.S."/>
        </authorList>
    </citation>
    <scope>NUCLEOTIDE SEQUENCE [LARGE SCALE GENOMIC DNA]</scope>
    <source>
        <strain evidence="2">cv. TDa95/00328</strain>
    </source>
</reference>
<protein>
    <submittedName>
        <fullName evidence="1">GDSL lipase/esterase protein</fullName>
        <ecNumber evidence="1">3.1.1.3</ecNumber>
    </submittedName>
</protein>
<dbReference type="Proteomes" id="UP000827976">
    <property type="component" value="Chromosome 3"/>
</dbReference>
<organism evidence="1 2">
    <name type="scientific">Dioscorea alata</name>
    <name type="common">Purple yam</name>
    <dbReference type="NCBI Taxonomy" id="55571"/>
    <lineage>
        <taxon>Eukaryota</taxon>
        <taxon>Viridiplantae</taxon>
        <taxon>Streptophyta</taxon>
        <taxon>Embryophyta</taxon>
        <taxon>Tracheophyta</taxon>
        <taxon>Spermatophyta</taxon>
        <taxon>Magnoliopsida</taxon>
        <taxon>Liliopsida</taxon>
        <taxon>Dioscoreales</taxon>
        <taxon>Dioscoreaceae</taxon>
        <taxon>Dioscorea</taxon>
    </lineage>
</organism>
<dbReference type="EMBL" id="CM037013">
    <property type="protein sequence ID" value="KAH7688964.1"/>
    <property type="molecule type" value="Genomic_DNA"/>
</dbReference>
<name>A0ACB7WM17_DIOAL</name>
<gene>
    <name evidence="1" type="ORF">IHE45_03G063700</name>
</gene>
<sequence length="379" mass="42117">MELISKKKNYNLDMRVCFPFSVNLSILLVIMISFFISISECAKAPAIFIFGDSLIDNGNNNHLPSIAKANYFPYGIDYGMPTGRFSNGLTVMDYAAKWLGFPFPPPYLSLQSKTMKILKGVNYASAAAGILDETGRHYGGRVAFNGQIKLFEKTVKLELPMLISDNEVLSKYLANSIFLINIGSNDYINNYLLPNMYTSSKNYSPKAFARLLINTFTDQLTRLYRVGARKMVLVGIGPLGCIPSQLSMNNSTTGLCIQRVNDIVSAFNQLLLPLSTSLNSTLPGSFFVYHNTYDAFFDMVHNPSHYGFTVTNEACCGSGKYGGTMSCLPYQQPCNARDKFIFWDSFHPTQAANAIIAQRCYTPSATQCYPISAYQLSLL</sequence>
<dbReference type="EC" id="3.1.1.3" evidence="1"/>